<evidence type="ECO:0000313" key="13">
    <source>
        <dbReference type="EMBL" id="QDS69853.1"/>
    </source>
</evidence>
<dbReference type="InterPro" id="IPR002403">
    <property type="entry name" value="Cyt_P450_E_grp-IV"/>
</dbReference>
<keyword evidence="14" id="KW-1185">Reference proteome</keyword>
<dbReference type="InterPro" id="IPR001128">
    <property type="entry name" value="Cyt_P450"/>
</dbReference>
<comment type="cofactor">
    <cofactor evidence="1 12">
        <name>heme</name>
        <dbReference type="ChEBI" id="CHEBI:30413"/>
    </cofactor>
</comment>
<keyword evidence="4 12" id="KW-0349">Heme</keyword>
<evidence type="ECO:0008006" key="15">
    <source>
        <dbReference type="Google" id="ProtNLM"/>
    </source>
</evidence>
<keyword evidence="7" id="KW-1133">Transmembrane helix</keyword>
<dbReference type="GO" id="GO:0016705">
    <property type="term" value="F:oxidoreductase activity, acting on paired donors, with incorporation or reduction of molecular oxygen"/>
    <property type="evidence" value="ECO:0007669"/>
    <property type="project" value="InterPro"/>
</dbReference>
<dbReference type="EMBL" id="CP042188">
    <property type="protein sequence ID" value="QDS69853.1"/>
    <property type="molecule type" value="Genomic_DNA"/>
</dbReference>
<dbReference type="CDD" id="cd11041">
    <property type="entry name" value="CYP503A1-like"/>
    <property type="match status" value="1"/>
</dbReference>
<dbReference type="SUPFAM" id="SSF48264">
    <property type="entry name" value="Cytochrome P450"/>
    <property type="match status" value="1"/>
</dbReference>
<keyword evidence="5" id="KW-0812">Transmembrane</keyword>
<keyword evidence="6 12" id="KW-0479">Metal-binding</keyword>
<dbReference type="Proteomes" id="UP000316270">
    <property type="component" value="Chromosome 4"/>
</dbReference>
<evidence type="ECO:0000256" key="10">
    <source>
        <dbReference type="ARBA" id="ARBA00023033"/>
    </source>
</evidence>
<evidence type="ECO:0000256" key="4">
    <source>
        <dbReference type="ARBA" id="ARBA00022617"/>
    </source>
</evidence>
<dbReference type="InterPro" id="IPR036396">
    <property type="entry name" value="Cyt_P450_sf"/>
</dbReference>
<name>A0A517L2K1_9PEZI</name>
<evidence type="ECO:0000256" key="2">
    <source>
        <dbReference type="ARBA" id="ARBA00004370"/>
    </source>
</evidence>
<keyword evidence="10" id="KW-0503">Monooxygenase</keyword>
<dbReference type="AlphaFoldDB" id="A0A517L2K1"/>
<dbReference type="OrthoDB" id="1844152at2759"/>
<evidence type="ECO:0000256" key="6">
    <source>
        <dbReference type="ARBA" id="ARBA00022723"/>
    </source>
</evidence>
<dbReference type="Gene3D" id="1.10.630.10">
    <property type="entry name" value="Cytochrome P450"/>
    <property type="match status" value="1"/>
</dbReference>
<dbReference type="PRINTS" id="PR00465">
    <property type="entry name" value="EP450IV"/>
</dbReference>
<evidence type="ECO:0000256" key="5">
    <source>
        <dbReference type="ARBA" id="ARBA00022692"/>
    </source>
</evidence>
<dbReference type="PANTHER" id="PTHR46206">
    <property type="entry name" value="CYTOCHROME P450"/>
    <property type="match status" value="1"/>
</dbReference>
<protein>
    <recommendedName>
        <fullName evidence="15">Cytochrome P450</fullName>
    </recommendedName>
</protein>
<comment type="similarity">
    <text evidence="3">Belongs to the cytochrome P450 family.</text>
</comment>
<dbReference type="STRING" id="50376.A0A517L2K1"/>
<evidence type="ECO:0000256" key="12">
    <source>
        <dbReference type="PIRSR" id="PIRSR602403-1"/>
    </source>
</evidence>
<dbReference type="GO" id="GO:0004497">
    <property type="term" value="F:monooxygenase activity"/>
    <property type="evidence" value="ECO:0007669"/>
    <property type="project" value="UniProtKB-KW"/>
</dbReference>
<reference evidence="13 14" key="1">
    <citation type="submission" date="2019-07" db="EMBL/GenBank/DDBJ databases">
        <title>Finished genome of Venturia effusa.</title>
        <authorList>
            <person name="Young C.A."/>
            <person name="Cox M.P."/>
            <person name="Ganley A.R.D."/>
            <person name="David W.J."/>
        </authorList>
    </citation>
    <scope>NUCLEOTIDE SEQUENCE [LARGE SCALE GENOMIC DNA]</scope>
    <source>
        <strain evidence="14">albino</strain>
    </source>
</reference>
<keyword evidence="9 12" id="KW-0408">Iron</keyword>
<organism evidence="13 14">
    <name type="scientific">Venturia effusa</name>
    <dbReference type="NCBI Taxonomy" id="50376"/>
    <lineage>
        <taxon>Eukaryota</taxon>
        <taxon>Fungi</taxon>
        <taxon>Dikarya</taxon>
        <taxon>Ascomycota</taxon>
        <taxon>Pezizomycotina</taxon>
        <taxon>Dothideomycetes</taxon>
        <taxon>Pleosporomycetidae</taxon>
        <taxon>Venturiales</taxon>
        <taxon>Venturiaceae</taxon>
        <taxon>Venturia</taxon>
    </lineage>
</organism>
<evidence type="ECO:0000256" key="7">
    <source>
        <dbReference type="ARBA" id="ARBA00022989"/>
    </source>
</evidence>
<keyword evidence="11" id="KW-0472">Membrane</keyword>
<accession>A0A517L2K1</accession>
<evidence type="ECO:0000256" key="3">
    <source>
        <dbReference type="ARBA" id="ARBA00010617"/>
    </source>
</evidence>
<dbReference type="GO" id="GO:0020037">
    <property type="term" value="F:heme binding"/>
    <property type="evidence" value="ECO:0007669"/>
    <property type="project" value="InterPro"/>
</dbReference>
<evidence type="ECO:0000256" key="11">
    <source>
        <dbReference type="ARBA" id="ARBA00023136"/>
    </source>
</evidence>
<dbReference type="PANTHER" id="PTHR46206:SF5">
    <property type="entry name" value="P450, PUTATIVE (EUROFUNG)-RELATED"/>
    <property type="match status" value="1"/>
</dbReference>
<feature type="binding site" description="axial binding residue" evidence="12">
    <location>
        <position position="244"/>
    </location>
    <ligand>
        <name>heme</name>
        <dbReference type="ChEBI" id="CHEBI:30413"/>
    </ligand>
    <ligandPart>
        <name>Fe</name>
        <dbReference type="ChEBI" id="CHEBI:18248"/>
    </ligandPart>
</feature>
<proteinExistence type="inferred from homology"/>
<comment type="subcellular location">
    <subcellularLocation>
        <location evidence="2">Membrane</location>
    </subcellularLocation>
</comment>
<dbReference type="Pfam" id="PF00067">
    <property type="entry name" value="p450"/>
    <property type="match status" value="1"/>
</dbReference>
<keyword evidence="8" id="KW-0560">Oxidoreductase</keyword>
<evidence type="ECO:0000256" key="9">
    <source>
        <dbReference type="ARBA" id="ARBA00023004"/>
    </source>
</evidence>
<evidence type="ECO:0000313" key="14">
    <source>
        <dbReference type="Proteomes" id="UP000316270"/>
    </source>
</evidence>
<evidence type="ECO:0000256" key="1">
    <source>
        <dbReference type="ARBA" id="ARBA00001971"/>
    </source>
</evidence>
<evidence type="ECO:0000256" key="8">
    <source>
        <dbReference type="ARBA" id="ARBA00023002"/>
    </source>
</evidence>
<gene>
    <name evidence="13" type="ORF">FKW77_000287</name>
</gene>
<dbReference type="GO" id="GO:0016020">
    <property type="term" value="C:membrane"/>
    <property type="evidence" value="ECO:0007669"/>
    <property type="project" value="UniProtKB-SubCell"/>
</dbReference>
<dbReference type="GO" id="GO:0005506">
    <property type="term" value="F:iron ion binding"/>
    <property type="evidence" value="ECO:0007669"/>
    <property type="project" value="InterPro"/>
</dbReference>
<sequence length="302" mass="33826">MAFNDAVADIVHPEYVLDGFEYDDKDPNSSVVVKALKAYLRPTLPRLASVRYKAADAGKPEHHEDCMQYIIDASRTEAQKDPQRLSRQTLGLLFATAHQMPMMTAFTLHNLAVYPKVMEAVRKEIAAAPRPLFDQPGDTAPLLDSVLRETARVYPLASISSMRKTKKPFTFSDGLHIPKGNIIGIPQNATLKDGSLYPDPNEFNAWRFMSSETEEKDDESHKGSHRFSHPGPTFPYWGSVKQGCPGRFYVSVVVKTIVTMIASGYDLALPEKEQRVEISVGPAMIPSPWLQLRLRERKPVSE</sequence>